<sequence length="252" mass="28615">MFIAVKKHNKPVFLNVNEIKIIRDAEPDIHNPDYDPKVHPGSVIFTTTDQHSTLERYFSSMSPEDLRDVINDAAAQVYAAPICDRIMSLDKCVARLARSMEDWLEQANTPILNLDGMTPEEAERFKASIRETRATLDSIQPRLVAGGSPGKPQHFVGLDSDVFNVVQLLTSHEWAEHCTSTQLGQRLESAITDLHNHTSEIRQRKDRAEELLAEVWHEWNNDDATRKALGEDMGKVIGNFLWPDENKTCEKE</sequence>
<name>A0A291LC99_9CAUD</name>
<accession>A0A291LC99</accession>
<keyword evidence="2" id="KW-1185">Reference proteome</keyword>
<reference evidence="2" key="1">
    <citation type="submission" date="2017-08" db="EMBL/GenBank/DDBJ databases">
        <authorList>
            <person name="Zhao F."/>
            <person name="Pan X."/>
            <person name="Tong Y."/>
        </authorList>
    </citation>
    <scope>NUCLEOTIDE SEQUENCE [LARGE SCALE GENOMIC DNA]</scope>
</reference>
<protein>
    <submittedName>
        <fullName evidence="1">Uncharacterized protein</fullName>
    </submittedName>
</protein>
<dbReference type="KEGG" id="vg:54983003"/>
<dbReference type="EMBL" id="MF614100">
    <property type="protein sequence ID" value="ATI16398.1"/>
    <property type="molecule type" value="Genomic_DNA"/>
</dbReference>
<proteinExistence type="predicted"/>
<dbReference type="RefSeq" id="YP_009792794.1">
    <property type="nucleotide sequence ID" value="NC_047862.1"/>
</dbReference>
<organism evidence="1 2">
    <name type="scientific">Klebsiella phage vB_KpnS_IME279</name>
    <dbReference type="NCBI Taxonomy" id="2041211"/>
    <lineage>
        <taxon>Viruses</taxon>
        <taxon>Duplodnaviria</taxon>
        <taxon>Heunggongvirae</taxon>
        <taxon>Uroviricota</taxon>
        <taxon>Caudoviricetes</taxon>
        <taxon>Sortsnevirus</taxon>
        <taxon>Sortsnevirus IME279</taxon>
    </lineage>
</organism>
<evidence type="ECO:0000313" key="1">
    <source>
        <dbReference type="EMBL" id="ATI16398.1"/>
    </source>
</evidence>
<dbReference type="Proteomes" id="UP000229963">
    <property type="component" value="Segment"/>
</dbReference>
<evidence type="ECO:0000313" key="2">
    <source>
        <dbReference type="Proteomes" id="UP000229963"/>
    </source>
</evidence>
<dbReference type="GeneID" id="54983003"/>